<gene>
    <name evidence="1" type="ORF">B0A54_03845</name>
</gene>
<accession>A0A4V5N9B0</accession>
<name>A0A4V5N9B0_9PEZI</name>
<dbReference type="Proteomes" id="UP000310066">
    <property type="component" value="Unassembled WGS sequence"/>
</dbReference>
<comment type="caution">
    <text evidence="1">The sequence shown here is derived from an EMBL/GenBank/DDBJ whole genome shotgun (WGS) entry which is preliminary data.</text>
</comment>
<dbReference type="AlphaFoldDB" id="A0A4V5N9B0"/>
<sequence length="79" mass="8143">MVVISAAVVMVDMGSTADTVVVVVDDGAGIVTVEVGSTTETVVVEVDDETGLRTMVLVEMVAFEELPGKGSQTSMIDLP</sequence>
<organism evidence="1 2">
    <name type="scientific">Friedmanniomyces endolithicus</name>
    <dbReference type="NCBI Taxonomy" id="329885"/>
    <lineage>
        <taxon>Eukaryota</taxon>
        <taxon>Fungi</taxon>
        <taxon>Dikarya</taxon>
        <taxon>Ascomycota</taxon>
        <taxon>Pezizomycotina</taxon>
        <taxon>Dothideomycetes</taxon>
        <taxon>Dothideomycetidae</taxon>
        <taxon>Mycosphaerellales</taxon>
        <taxon>Teratosphaeriaceae</taxon>
        <taxon>Friedmanniomyces</taxon>
    </lineage>
</organism>
<evidence type="ECO:0000313" key="2">
    <source>
        <dbReference type="Proteomes" id="UP000310066"/>
    </source>
</evidence>
<protein>
    <submittedName>
        <fullName evidence="1">Uncharacterized protein</fullName>
    </submittedName>
</protein>
<reference evidence="1 2" key="1">
    <citation type="submission" date="2017-03" db="EMBL/GenBank/DDBJ databases">
        <title>Genomes of endolithic fungi from Antarctica.</title>
        <authorList>
            <person name="Coleine C."/>
            <person name="Masonjones S."/>
            <person name="Stajich J.E."/>
        </authorList>
    </citation>
    <scope>NUCLEOTIDE SEQUENCE [LARGE SCALE GENOMIC DNA]</scope>
    <source>
        <strain evidence="1 2">CCFEE 5311</strain>
    </source>
</reference>
<dbReference type="EMBL" id="NAJP01000007">
    <property type="protein sequence ID" value="TKA46889.1"/>
    <property type="molecule type" value="Genomic_DNA"/>
</dbReference>
<proteinExistence type="predicted"/>
<evidence type="ECO:0000313" key="1">
    <source>
        <dbReference type="EMBL" id="TKA46889.1"/>
    </source>
</evidence>